<dbReference type="OrthoDB" id="246527at2"/>
<evidence type="ECO:0000259" key="3">
    <source>
        <dbReference type="Pfam" id="PF14319"/>
    </source>
</evidence>
<name>A0A5C6AQT6_9BACT</name>
<feature type="domain" description="Transposase IS801/IS1294" evidence="2">
    <location>
        <begin position="158"/>
        <end position="355"/>
    </location>
</feature>
<dbReference type="AlphaFoldDB" id="A0A5C6AQT6"/>
<dbReference type="InterPro" id="IPR026889">
    <property type="entry name" value="Zn_Tnp"/>
</dbReference>
<dbReference type="RefSeq" id="WP_146520668.1">
    <property type="nucleotide sequence ID" value="NZ_CP151726.1"/>
</dbReference>
<dbReference type="GO" id="GO:0006313">
    <property type="term" value="P:DNA transposition"/>
    <property type="evidence" value="ECO:0007669"/>
    <property type="project" value="InterPro"/>
</dbReference>
<evidence type="ECO:0000259" key="2">
    <source>
        <dbReference type="Pfam" id="PF04986"/>
    </source>
</evidence>
<evidence type="ECO:0000256" key="1">
    <source>
        <dbReference type="SAM" id="MobiDB-lite"/>
    </source>
</evidence>
<sequence>MIAFDRKAANRQRETAARRLSIAKVIAEYGGDVDYRDGLPRRAGDRTAKVMSLIPKCRTGALGGCTWQCRDCDSSQLVLKSCGDRHCPTCSATSRYRWHEQLLSWAIGCDYLHQVVTVPHELNDLIAANPDQLLRLLASASREANLNLFRDRYRCMPGLVQVIHTWGQRLNHHFHVHTVLTGGGLSVNEKGKVDASSAQWVDVDLDDAETRTEELAAGFKTLFLKGLRGQWEKGELRLPINLADESALQSVLATVQNKDWIADIQGTPPEYRGQSENQHVFGYLAKYVAGVAIGDGRLIRVNDDEVVFDAKDYRDQSRVEVSMPPKEFCYQFSRHILPHGMPRTRYAGCFAPNVRKKYLELCRKLWKQSHPESEDPMELDSQSPLEESTTKEPHDYRCKKCNGLVDPAGQLEGSLTVSLLAVAHWVVKWQQTQAASTQVVPHWRRALAEVLAQRCTMPSKNTFINGIRSGLIRPDAHWLSLIEQAIELVSEEVEWPEATARPP</sequence>
<dbReference type="PANTHER" id="PTHR37023:SF1">
    <property type="entry name" value="ISSOD25 TRANSPOSASE TNPA_ISSOD25"/>
    <property type="match status" value="1"/>
</dbReference>
<accession>A0A5C6AQT6</accession>
<evidence type="ECO:0000313" key="5">
    <source>
        <dbReference type="Proteomes" id="UP000320176"/>
    </source>
</evidence>
<keyword evidence="5" id="KW-1185">Reference proteome</keyword>
<reference evidence="4 5" key="1">
    <citation type="submission" date="2019-02" db="EMBL/GenBank/DDBJ databases">
        <title>Deep-cultivation of Planctomycetes and their phenomic and genomic characterization uncovers novel biology.</title>
        <authorList>
            <person name="Wiegand S."/>
            <person name="Jogler M."/>
            <person name="Boedeker C."/>
            <person name="Pinto D."/>
            <person name="Vollmers J."/>
            <person name="Rivas-Marin E."/>
            <person name="Kohn T."/>
            <person name="Peeters S.H."/>
            <person name="Heuer A."/>
            <person name="Rast P."/>
            <person name="Oberbeckmann S."/>
            <person name="Bunk B."/>
            <person name="Jeske O."/>
            <person name="Meyerdierks A."/>
            <person name="Storesund J.E."/>
            <person name="Kallscheuer N."/>
            <person name="Luecker S."/>
            <person name="Lage O.M."/>
            <person name="Pohl T."/>
            <person name="Merkel B.J."/>
            <person name="Hornburger P."/>
            <person name="Mueller R.-W."/>
            <person name="Bruemmer F."/>
            <person name="Labrenz M."/>
            <person name="Spormann A.M."/>
            <person name="Op Den Camp H."/>
            <person name="Overmann J."/>
            <person name="Amann R."/>
            <person name="Jetten M.S.M."/>
            <person name="Mascher T."/>
            <person name="Medema M.H."/>
            <person name="Devos D.P."/>
            <person name="Kaster A.-K."/>
            <person name="Ovreas L."/>
            <person name="Rohde M."/>
            <person name="Galperin M.Y."/>
            <person name="Jogler C."/>
        </authorList>
    </citation>
    <scope>NUCLEOTIDE SEQUENCE [LARGE SCALE GENOMIC DNA]</scope>
    <source>
        <strain evidence="4 5">Pla52n</strain>
    </source>
</reference>
<dbReference type="EMBL" id="SJPN01000004">
    <property type="protein sequence ID" value="TWU02315.1"/>
    <property type="molecule type" value="Genomic_DNA"/>
</dbReference>
<gene>
    <name evidence="4" type="ORF">Pla52n_33650</name>
</gene>
<dbReference type="GO" id="GO:0004803">
    <property type="term" value="F:transposase activity"/>
    <property type="evidence" value="ECO:0007669"/>
    <property type="project" value="InterPro"/>
</dbReference>
<evidence type="ECO:0000313" key="4">
    <source>
        <dbReference type="EMBL" id="TWU02315.1"/>
    </source>
</evidence>
<dbReference type="Pfam" id="PF14319">
    <property type="entry name" value="Zn_Tnp_IS91"/>
    <property type="match status" value="1"/>
</dbReference>
<protein>
    <submittedName>
        <fullName evidence="4">Putative transposase</fullName>
    </submittedName>
</protein>
<feature type="domain" description="Transposase zinc-binding" evidence="3">
    <location>
        <begin position="43"/>
        <end position="118"/>
    </location>
</feature>
<feature type="region of interest" description="Disordered" evidence="1">
    <location>
        <begin position="372"/>
        <end position="396"/>
    </location>
</feature>
<dbReference type="InterPro" id="IPR007069">
    <property type="entry name" value="Transposase_32"/>
</dbReference>
<organism evidence="4 5">
    <name type="scientific">Stieleria varia</name>
    <dbReference type="NCBI Taxonomy" id="2528005"/>
    <lineage>
        <taxon>Bacteria</taxon>
        <taxon>Pseudomonadati</taxon>
        <taxon>Planctomycetota</taxon>
        <taxon>Planctomycetia</taxon>
        <taxon>Pirellulales</taxon>
        <taxon>Pirellulaceae</taxon>
        <taxon>Stieleria</taxon>
    </lineage>
</organism>
<comment type="caution">
    <text evidence="4">The sequence shown here is derived from an EMBL/GenBank/DDBJ whole genome shotgun (WGS) entry which is preliminary data.</text>
</comment>
<dbReference type="PANTHER" id="PTHR37023">
    <property type="entry name" value="TRANSPOSASE"/>
    <property type="match status" value="1"/>
</dbReference>
<dbReference type="Pfam" id="PF04986">
    <property type="entry name" value="Y2_Tnp"/>
    <property type="match status" value="1"/>
</dbReference>
<dbReference type="GO" id="GO:0003677">
    <property type="term" value="F:DNA binding"/>
    <property type="evidence" value="ECO:0007669"/>
    <property type="project" value="InterPro"/>
</dbReference>
<proteinExistence type="predicted"/>
<dbReference type="Proteomes" id="UP000320176">
    <property type="component" value="Unassembled WGS sequence"/>
</dbReference>